<dbReference type="SMART" id="SM00874">
    <property type="entry name" value="B5"/>
    <property type="match status" value="1"/>
</dbReference>
<dbReference type="Gene3D" id="3.30.56.10">
    <property type="match status" value="2"/>
</dbReference>
<comment type="similarity">
    <text evidence="2 15">Belongs to the phenylalanyl-tRNA synthetase beta subunit family. Type 1 subfamily.</text>
</comment>
<proteinExistence type="inferred from homology"/>
<evidence type="ECO:0000259" key="17">
    <source>
        <dbReference type="PROSITE" id="PS50886"/>
    </source>
</evidence>
<evidence type="ECO:0000256" key="9">
    <source>
        <dbReference type="ARBA" id="ARBA00022840"/>
    </source>
</evidence>
<dbReference type="Gene3D" id="3.50.40.10">
    <property type="entry name" value="Phenylalanyl-trna Synthetase, Chain B, domain 3"/>
    <property type="match status" value="1"/>
</dbReference>
<dbReference type="FunFam" id="3.30.56.10:FF:000002">
    <property type="entry name" value="Phenylalanine--tRNA ligase beta subunit"/>
    <property type="match status" value="1"/>
</dbReference>
<feature type="domain" description="FDX-ACB" evidence="18">
    <location>
        <begin position="720"/>
        <end position="813"/>
    </location>
</feature>
<dbReference type="SMART" id="SM00873">
    <property type="entry name" value="B3_4"/>
    <property type="match status" value="1"/>
</dbReference>
<feature type="domain" description="TRNA-binding" evidence="17">
    <location>
        <begin position="40"/>
        <end position="155"/>
    </location>
</feature>
<dbReference type="FunFam" id="2.40.50.140:FF:000045">
    <property type="entry name" value="Phenylalanine--tRNA ligase beta subunit"/>
    <property type="match status" value="1"/>
</dbReference>
<evidence type="ECO:0000256" key="3">
    <source>
        <dbReference type="ARBA" id="ARBA00011209"/>
    </source>
</evidence>
<dbReference type="InterPro" id="IPR002547">
    <property type="entry name" value="tRNA-bd_dom"/>
</dbReference>
<dbReference type="Pfam" id="PF17759">
    <property type="entry name" value="tRNA_synthFbeta"/>
    <property type="match status" value="1"/>
</dbReference>
<reference evidence="20 21" key="1">
    <citation type="submission" date="2020-08" db="EMBL/GenBank/DDBJ databases">
        <title>Genomic Encyclopedia of Type Strains, Phase IV (KMG-IV): sequencing the most valuable type-strain genomes for metagenomic binning, comparative biology and taxonomic classification.</title>
        <authorList>
            <person name="Goeker M."/>
        </authorList>
    </citation>
    <scope>NUCLEOTIDE SEQUENCE [LARGE SCALE GENOMIC DNA]</scope>
    <source>
        <strain evidence="20 21">DSM 24696</strain>
    </source>
</reference>
<evidence type="ECO:0000256" key="11">
    <source>
        <dbReference type="ARBA" id="ARBA00022884"/>
    </source>
</evidence>
<feature type="binding site" evidence="15">
    <location>
        <position position="474"/>
    </location>
    <ligand>
        <name>Mg(2+)</name>
        <dbReference type="ChEBI" id="CHEBI:18420"/>
        <note>shared with alpha subunit</note>
    </ligand>
</feature>
<dbReference type="FunFam" id="3.30.70.380:FF:000001">
    <property type="entry name" value="Phenylalanine--tRNA ligase beta subunit"/>
    <property type="match status" value="1"/>
</dbReference>
<dbReference type="PANTHER" id="PTHR10947:SF0">
    <property type="entry name" value="PHENYLALANINE--TRNA LIGASE BETA SUBUNIT"/>
    <property type="match status" value="1"/>
</dbReference>
<dbReference type="FunFam" id="3.30.930.10:FF:000022">
    <property type="entry name" value="Phenylalanine--tRNA ligase beta subunit"/>
    <property type="match status" value="1"/>
</dbReference>
<comment type="cofactor">
    <cofactor evidence="15">
        <name>Mg(2+)</name>
        <dbReference type="ChEBI" id="CHEBI:18420"/>
    </cofactor>
    <text evidence="15">Binds 2 magnesium ions per tetramer.</text>
</comment>
<dbReference type="NCBIfam" id="TIGR00472">
    <property type="entry name" value="pheT_bact"/>
    <property type="match status" value="1"/>
</dbReference>
<evidence type="ECO:0000259" key="19">
    <source>
        <dbReference type="PROSITE" id="PS51483"/>
    </source>
</evidence>
<evidence type="ECO:0000256" key="12">
    <source>
        <dbReference type="ARBA" id="ARBA00022917"/>
    </source>
</evidence>
<feature type="domain" description="B5" evidence="19">
    <location>
        <begin position="411"/>
        <end position="486"/>
    </location>
</feature>
<evidence type="ECO:0000256" key="7">
    <source>
        <dbReference type="ARBA" id="ARBA00022723"/>
    </source>
</evidence>
<dbReference type="RefSeq" id="WP_184663154.1">
    <property type="nucleotide sequence ID" value="NZ_JACHHB010000003.1"/>
</dbReference>
<gene>
    <name evidence="15" type="primary">pheT</name>
    <name evidence="20" type="ORF">HNQ41_000834</name>
</gene>
<evidence type="ECO:0000256" key="5">
    <source>
        <dbReference type="ARBA" id="ARBA00022555"/>
    </source>
</evidence>
<dbReference type="CDD" id="cd00769">
    <property type="entry name" value="PheRS_beta_core"/>
    <property type="match status" value="1"/>
</dbReference>
<evidence type="ECO:0000256" key="13">
    <source>
        <dbReference type="ARBA" id="ARBA00023146"/>
    </source>
</evidence>
<dbReference type="EMBL" id="JACHHB010000003">
    <property type="protein sequence ID" value="MBB5172690.1"/>
    <property type="molecule type" value="Genomic_DNA"/>
</dbReference>
<dbReference type="GO" id="GO:0005524">
    <property type="term" value="F:ATP binding"/>
    <property type="evidence" value="ECO:0007669"/>
    <property type="project" value="UniProtKB-UniRule"/>
</dbReference>
<dbReference type="GO" id="GO:0140096">
    <property type="term" value="F:catalytic activity, acting on a protein"/>
    <property type="evidence" value="ECO:0007669"/>
    <property type="project" value="UniProtKB-ARBA"/>
</dbReference>
<keyword evidence="7 15" id="KW-0479">Metal-binding</keyword>
<dbReference type="SMART" id="SM00896">
    <property type="entry name" value="FDX-ACB"/>
    <property type="match status" value="1"/>
</dbReference>
<comment type="catalytic activity">
    <reaction evidence="14 15">
        <text>tRNA(Phe) + L-phenylalanine + ATP = L-phenylalanyl-tRNA(Phe) + AMP + diphosphate + H(+)</text>
        <dbReference type="Rhea" id="RHEA:19413"/>
        <dbReference type="Rhea" id="RHEA-COMP:9668"/>
        <dbReference type="Rhea" id="RHEA-COMP:9699"/>
        <dbReference type="ChEBI" id="CHEBI:15378"/>
        <dbReference type="ChEBI" id="CHEBI:30616"/>
        <dbReference type="ChEBI" id="CHEBI:33019"/>
        <dbReference type="ChEBI" id="CHEBI:58095"/>
        <dbReference type="ChEBI" id="CHEBI:78442"/>
        <dbReference type="ChEBI" id="CHEBI:78531"/>
        <dbReference type="ChEBI" id="CHEBI:456215"/>
        <dbReference type="EC" id="6.1.1.20"/>
    </reaction>
</comment>
<keyword evidence="6 15" id="KW-0436">Ligase</keyword>
<evidence type="ECO:0000256" key="14">
    <source>
        <dbReference type="ARBA" id="ARBA00049255"/>
    </source>
</evidence>
<dbReference type="Proteomes" id="UP000551878">
    <property type="component" value="Unassembled WGS sequence"/>
</dbReference>
<comment type="caution">
    <text evidence="20">The sequence shown here is derived from an EMBL/GenBank/DDBJ whole genome shotgun (WGS) entry which is preliminary data.</text>
</comment>
<dbReference type="GO" id="GO:0006432">
    <property type="term" value="P:phenylalanyl-tRNA aminoacylation"/>
    <property type="evidence" value="ECO:0007669"/>
    <property type="project" value="UniProtKB-UniRule"/>
</dbReference>
<dbReference type="GO" id="GO:0000287">
    <property type="term" value="F:magnesium ion binding"/>
    <property type="evidence" value="ECO:0007669"/>
    <property type="project" value="UniProtKB-UniRule"/>
</dbReference>
<organism evidence="20 21">
    <name type="scientific">Texcoconibacillus texcoconensis</name>
    <dbReference type="NCBI Taxonomy" id="1095777"/>
    <lineage>
        <taxon>Bacteria</taxon>
        <taxon>Bacillati</taxon>
        <taxon>Bacillota</taxon>
        <taxon>Bacilli</taxon>
        <taxon>Bacillales</taxon>
        <taxon>Bacillaceae</taxon>
        <taxon>Texcoconibacillus</taxon>
    </lineage>
</organism>
<dbReference type="Gene3D" id="2.40.50.140">
    <property type="entry name" value="Nucleic acid-binding proteins"/>
    <property type="match status" value="1"/>
</dbReference>
<comment type="subcellular location">
    <subcellularLocation>
        <location evidence="1 15">Cytoplasm</location>
    </subcellularLocation>
</comment>
<dbReference type="EC" id="6.1.1.20" evidence="15"/>
<evidence type="ECO:0000256" key="6">
    <source>
        <dbReference type="ARBA" id="ARBA00022598"/>
    </source>
</evidence>
<evidence type="ECO:0000256" key="10">
    <source>
        <dbReference type="ARBA" id="ARBA00022842"/>
    </source>
</evidence>
<dbReference type="InterPro" id="IPR005146">
    <property type="entry name" value="B3/B4_tRNA-bd"/>
</dbReference>
<dbReference type="GO" id="GO:0009328">
    <property type="term" value="C:phenylalanine-tRNA ligase complex"/>
    <property type="evidence" value="ECO:0007669"/>
    <property type="project" value="TreeGrafter"/>
</dbReference>
<dbReference type="PROSITE" id="PS50886">
    <property type="entry name" value="TRBD"/>
    <property type="match status" value="1"/>
</dbReference>
<dbReference type="InterPro" id="IPR020825">
    <property type="entry name" value="Phe-tRNA_synthase-like_B3/B4"/>
</dbReference>
<name>A0A840QMY1_9BACI</name>
<dbReference type="SUPFAM" id="SSF56037">
    <property type="entry name" value="PheT/TilS domain"/>
    <property type="match status" value="1"/>
</dbReference>
<dbReference type="FunFam" id="3.50.40.10:FF:000001">
    <property type="entry name" value="Phenylalanine--tRNA ligase beta subunit"/>
    <property type="match status" value="1"/>
</dbReference>
<dbReference type="InterPro" id="IPR005121">
    <property type="entry name" value="Fdx_antiC-bd"/>
</dbReference>
<dbReference type="Gene3D" id="3.30.930.10">
    <property type="entry name" value="Bira Bifunctional Protein, Domain 2"/>
    <property type="match status" value="1"/>
</dbReference>
<feature type="binding site" evidence="15">
    <location>
        <position position="470"/>
    </location>
    <ligand>
        <name>Mg(2+)</name>
        <dbReference type="ChEBI" id="CHEBI:18420"/>
        <note>shared with alpha subunit</note>
    </ligand>
</feature>
<dbReference type="PROSITE" id="PS51483">
    <property type="entry name" value="B5"/>
    <property type="match status" value="1"/>
</dbReference>
<dbReference type="InterPro" id="IPR004532">
    <property type="entry name" value="Phe-tRNA-ligase_IIc_bsu_bact"/>
</dbReference>
<dbReference type="PROSITE" id="PS51447">
    <property type="entry name" value="FDX_ACB"/>
    <property type="match status" value="1"/>
</dbReference>
<keyword evidence="10 15" id="KW-0460">Magnesium</keyword>
<keyword evidence="11 16" id="KW-0694">RNA-binding</keyword>
<comment type="subunit">
    <text evidence="3 15">Tetramer of two alpha and two beta subunits.</text>
</comment>
<dbReference type="GO" id="GO:0016740">
    <property type="term" value="F:transferase activity"/>
    <property type="evidence" value="ECO:0007669"/>
    <property type="project" value="UniProtKB-ARBA"/>
</dbReference>
<dbReference type="InterPro" id="IPR009061">
    <property type="entry name" value="DNA-bd_dom_put_sf"/>
</dbReference>
<evidence type="ECO:0000256" key="15">
    <source>
        <dbReference type="HAMAP-Rule" id="MF_00283"/>
    </source>
</evidence>
<evidence type="ECO:0000256" key="8">
    <source>
        <dbReference type="ARBA" id="ARBA00022741"/>
    </source>
</evidence>
<dbReference type="InterPro" id="IPR012340">
    <property type="entry name" value="NA-bd_OB-fold"/>
</dbReference>
<dbReference type="SUPFAM" id="SSF46955">
    <property type="entry name" value="Putative DNA-binding domain"/>
    <property type="match status" value="1"/>
</dbReference>
<dbReference type="InterPro" id="IPR005147">
    <property type="entry name" value="tRNA_synthase_B5-dom"/>
</dbReference>
<dbReference type="AlphaFoldDB" id="A0A840QMY1"/>
<accession>A0A840QMY1</accession>
<dbReference type="Gene3D" id="3.30.70.380">
    <property type="entry name" value="Ferrodoxin-fold anticodon-binding domain"/>
    <property type="match status" value="1"/>
</dbReference>
<dbReference type="InterPro" id="IPR036690">
    <property type="entry name" value="Fdx_antiC-bd_sf"/>
</dbReference>
<keyword evidence="8 15" id="KW-0547">Nucleotide-binding</keyword>
<dbReference type="Pfam" id="PF01588">
    <property type="entry name" value="tRNA_bind"/>
    <property type="match status" value="1"/>
</dbReference>
<evidence type="ECO:0000313" key="20">
    <source>
        <dbReference type="EMBL" id="MBB5172690.1"/>
    </source>
</evidence>
<keyword evidence="5 16" id="KW-0820">tRNA-binding</keyword>
<evidence type="ECO:0000256" key="4">
    <source>
        <dbReference type="ARBA" id="ARBA00022490"/>
    </source>
</evidence>
<dbReference type="Pfam" id="PF03147">
    <property type="entry name" value="FDX-ACB"/>
    <property type="match status" value="1"/>
</dbReference>
<dbReference type="Pfam" id="PF03483">
    <property type="entry name" value="B3_4"/>
    <property type="match status" value="1"/>
</dbReference>
<evidence type="ECO:0000256" key="16">
    <source>
        <dbReference type="PROSITE-ProRule" id="PRU00209"/>
    </source>
</evidence>
<feature type="binding site" evidence="15">
    <location>
        <position position="464"/>
    </location>
    <ligand>
        <name>Mg(2+)</name>
        <dbReference type="ChEBI" id="CHEBI:18420"/>
        <note>shared with alpha subunit</note>
    </ligand>
</feature>
<dbReference type="PANTHER" id="PTHR10947">
    <property type="entry name" value="PHENYLALANYL-TRNA SYNTHETASE BETA CHAIN AND LEUCINE-RICH REPEAT-CONTAINING PROTEIN 47"/>
    <property type="match status" value="1"/>
</dbReference>
<dbReference type="SUPFAM" id="SSF50249">
    <property type="entry name" value="Nucleic acid-binding proteins"/>
    <property type="match status" value="1"/>
</dbReference>
<evidence type="ECO:0000313" key="21">
    <source>
        <dbReference type="Proteomes" id="UP000551878"/>
    </source>
</evidence>
<keyword evidence="13 15" id="KW-0030">Aminoacyl-tRNA synthetase</keyword>
<feature type="binding site" evidence="15">
    <location>
        <position position="473"/>
    </location>
    <ligand>
        <name>Mg(2+)</name>
        <dbReference type="ChEBI" id="CHEBI:18420"/>
        <note>shared with alpha subunit</note>
    </ligand>
</feature>
<evidence type="ECO:0000256" key="2">
    <source>
        <dbReference type="ARBA" id="ARBA00008653"/>
    </source>
</evidence>
<dbReference type="CDD" id="cd02796">
    <property type="entry name" value="tRNA_bind_bactPheRS"/>
    <property type="match status" value="1"/>
</dbReference>
<dbReference type="HAMAP" id="MF_00283">
    <property type="entry name" value="Phe_tRNA_synth_beta1"/>
    <property type="match status" value="1"/>
</dbReference>
<dbReference type="Pfam" id="PF03484">
    <property type="entry name" value="B5"/>
    <property type="match status" value="1"/>
</dbReference>
<sequence length="815" mass="89647">MLVSYEWLKQYVDIEDLSAEEVAEKLTRSGVEVDFIHDMNKGVTGVVVGHILTCEQHPDADKLSLCTVDIGEEETVQIVCGANNVAEGQYVPVAKVGAVLPGNFKIKKSKLRGETSHGMICSLKELGFEAKVTPKEFADGIYVFPSVIEPGSDAIEYMRLYDKVMELDLTPNRADCLSMLGVAYEMAAILGRDVNLIDESVVRGEEQASDYVSVNVKDDATDACPYYGATMIQNVKIAPSPTWLQTYLMASGVRPVNNVVDVTNFVLIEYGQPLHAFDFNRFGSNEVLVRKAGEGETIVTLDGETRTLSTDHLVITNGQQPVALAGVMGGADSEVQDDTTSILLEAAYFDAPTVRRASRDLGIRSDSSVRFEKGVDPKRVPAAADRAARLIAELAGGTVLQGPVAYDELNVEPKPLDISLQAINRSLGTDLDEDTVEAIFKNLQFAFKGDENGWTVYIPTRRQDIMIEADIIEEVARLYGYDQIPTTLPDVSSTTGGLSVAQSVKRAAKQYLETVGVAEAVTYSLTSPAVDDTFDTVAKGENEARAQVAMPMSEDRSTLRTTVLPHLLEAVRYNRNRQLHNVALYEMSSVFTGESASPSKQPTETRSLAGVFTGLWHENSWQREKKPVDFFVVKGIFEGMIQEMGLTERVTYTAGRHKGMHPGRTATVYLDGENIGYIGQVHPQVEKEWGLKQVYAFECNLSLLIDAASNSEPVRYIPIPRYPAIQRDVALVVDENTTALELKEAIYARSSNLLKDVSLFDVYEGENLAEGKKSLAFSLVYRDPEKTLTDDEVKQEHEQIIAGLETDLGATLRTE</sequence>
<dbReference type="SUPFAM" id="SSF55681">
    <property type="entry name" value="Class II aaRS and biotin synthetases"/>
    <property type="match status" value="1"/>
</dbReference>
<dbReference type="InterPro" id="IPR045864">
    <property type="entry name" value="aa-tRNA-synth_II/BPL/LPL"/>
</dbReference>
<evidence type="ECO:0000259" key="18">
    <source>
        <dbReference type="PROSITE" id="PS51447"/>
    </source>
</evidence>
<evidence type="ECO:0000256" key="1">
    <source>
        <dbReference type="ARBA" id="ARBA00004496"/>
    </source>
</evidence>
<dbReference type="NCBIfam" id="NF045760">
    <property type="entry name" value="YtpR"/>
    <property type="match status" value="1"/>
</dbReference>
<dbReference type="GO" id="GO:0000049">
    <property type="term" value="F:tRNA binding"/>
    <property type="evidence" value="ECO:0007669"/>
    <property type="project" value="UniProtKB-UniRule"/>
</dbReference>
<keyword evidence="21" id="KW-1185">Reference proteome</keyword>
<dbReference type="InterPro" id="IPR041616">
    <property type="entry name" value="PheRS_beta_core"/>
</dbReference>
<keyword evidence="4 15" id="KW-0963">Cytoplasm</keyword>
<dbReference type="GO" id="GO:0004826">
    <property type="term" value="F:phenylalanine-tRNA ligase activity"/>
    <property type="evidence" value="ECO:0007669"/>
    <property type="project" value="UniProtKB-UniRule"/>
</dbReference>
<dbReference type="InterPro" id="IPR033714">
    <property type="entry name" value="tRNA_bind_bactPheRS"/>
</dbReference>
<dbReference type="SUPFAM" id="SSF54991">
    <property type="entry name" value="Anticodon-binding domain of PheRS"/>
    <property type="match status" value="1"/>
</dbReference>
<keyword evidence="9 15" id="KW-0067">ATP-binding</keyword>
<dbReference type="InterPro" id="IPR045060">
    <property type="entry name" value="Phe-tRNA-ligase_IIc_bsu"/>
</dbReference>
<keyword evidence="12 15" id="KW-0648">Protein biosynthesis</keyword>
<protein>
    <recommendedName>
        <fullName evidence="15">Phenylalanine--tRNA ligase beta subunit</fullName>
        <ecNumber evidence="15">6.1.1.20</ecNumber>
    </recommendedName>
    <alternativeName>
        <fullName evidence="15">Phenylalanyl-tRNA synthetase beta subunit</fullName>
        <shortName evidence="15">PheRS</shortName>
    </alternativeName>
</protein>